<keyword evidence="1" id="KW-0812">Transmembrane</keyword>
<sequence>MKAIELLENKISKVAVLAILGVLISFQIFAQDGGLDVDINIGKTEWYEQTWVWVVGAAAFILILVALLRRKK</sequence>
<dbReference type="Proteomes" id="UP000184609">
    <property type="component" value="Unassembled WGS sequence"/>
</dbReference>
<dbReference type="EMBL" id="FRXN01000004">
    <property type="protein sequence ID" value="SHO63766.1"/>
    <property type="molecule type" value="Genomic_DNA"/>
</dbReference>
<feature type="transmembrane region" description="Helical" evidence="1">
    <location>
        <begin position="12"/>
        <end position="30"/>
    </location>
</feature>
<proteinExistence type="predicted"/>
<evidence type="ECO:0000313" key="3">
    <source>
        <dbReference type="Proteomes" id="UP000184609"/>
    </source>
</evidence>
<reference evidence="3" key="1">
    <citation type="submission" date="2016-12" db="EMBL/GenBank/DDBJ databases">
        <authorList>
            <person name="Varghese N."/>
            <person name="Submissions S."/>
        </authorList>
    </citation>
    <scope>NUCLEOTIDE SEQUENCE [LARGE SCALE GENOMIC DNA]</scope>
    <source>
        <strain evidence="3">DSM 25035</strain>
    </source>
</reference>
<evidence type="ECO:0000256" key="1">
    <source>
        <dbReference type="SAM" id="Phobius"/>
    </source>
</evidence>
<protein>
    <submittedName>
        <fullName evidence="2">Uncharacterized protein</fullName>
    </submittedName>
</protein>
<keyword evidence="1" id="KW-1133">Transmembrane helix</keyword>
<feature type="transmembrane region" description="Helical" evidence="1">
    <location>
        <begin position="50"/>
        <end position="68"/>
    </location>
</feature>
<accession>A0A1M7ZGH2</accession>
<name>A0A1M7ZGH2_9BACT</name>
<dbReference type="RefSeq" id="WP_073572570.1">
    <property type="nucleotide sequence ID" value="NZ_FRXN01000004.1"/>
</dbReference>
<keyword evidence="3" id="KW-1185">Reference proteome</keyword>
<evidence type="ECO:0000313" key="2">
    <source>
        <dbReference type="EMBL" id="SHO63766.1"/>
    </source>
</evidence>
<dbReference type="OrthoDB" id="678673at2"/>
<gene>
    <name evidence="2" type="ORF">SAMN04488108_2928</name>
</gene>
<dbReference type="AlphaFoldDB" id="A0A1M7ZGH2"/>
<keyword evidence="1" id="KW-0472">Membrane</keyword>
<organism evidence="2 3">
    <name type="scientific">Algoriphagus zhangzhouensis</name>
    <dbReference type="NCBI Taxonomy" id="1073327"/>
    <lineage>
        <taxon>Bacteria</taxon>
        <taxon>Pseudomonadati</taxon>
        <taxon>Bacteroidota</taxon>
        <taxon>Cytophagia</taxon>
        <taxon>Cytophagales</taxon>
        <taxon>Cyclobacteriaceae</taxon>
        <taxon>Algoriphagus</taxon>
    </lineage>
</organism>